<accession>T1A3Q7</accession>
<reference evidence="1" key="1">
    <citation type="submission" date="2013-08" db="EMBL/GenBank/DDBJ databases">
        <authorList>
            <person name="Mendez C."/>
            <person name="Richter M."/>
            <person name="Ferrer M."/>
            <person name="Sanchez J."/>
        </authorList>
    </citation>
    <scope>NUCLEOTIDE SEQUENCE</scope>
</reference>
<reference evidence="1" key="2">
    <citation type="journal article" date="2014" name="ISME J.">
        <title>Microbial stratification in low pH oxic and suboxic macroscopic growths along an acid mine drainage.</title>
        <authorList>
            <person name="Mendez-Garcia C."/>
            <person name="Mesa V."/>
            <person name="Sprenger R.R."/>
            <person name="Richter M."/>
            <person name="Diez M.S."/>
            <person name="Solano J."/>
            <person name="Bargiela R."/>
            <person name="Golyshina O.V."/>
            <person name="Manteca A."/>
            <person name="Ramos J.L."/>
            <person name="Gallego J.R."/>
            <person name="Llorente I."/>
            <person name="Martins Dos Santos V.A."/>
            <person name="Jensen O.N."/>
            <person name="Pelaez A.I."/>
            <person name="Sanchez J."/>
            <person name="Ferrer M."/>
        </authorList>
    </citation>
    <scope>NUCLEOTIDE SEQUENCE</scope>
</reference>
<comment type="caution">
    <text evidence="1">The sequence shown here is derived from an EMBL/GenBank/DDBJ whole genome shotgun (WGS) entry which is preliminary data.</text>
</comment>
<gene>
    <name evidence="1" type="ORF">B1B_16494</name>
</gene>
<protein>
    <submittedName>
        <fullName evidence="1">Uncharacterized protein</fullName>
    </submittedName>
</protein>
<dbReference type="AlphaFoldDB" id="T1A3Q7"/>
<evidence type="ECO:0000313" key="1">
    <source>
        <dbReference type="EMBL" id="EQD36490.1"/>
    </source>
</evidence>
<name>T1A3Q7_9ZZZZ</name>
<organism evidence="1">
    <name type="scientific">mine drainage metagenome</name>
    <dbReference type="NCBI Taxonomy" id="410659"/>
    <lineage>
        <taxon>unclassified sequences</taxon>
        <taxon>metagenomes</taxon>
        <taxon>ecological metagenomes</taxon>
    </lineage>
</organism>
<sequence length="260" mass="29023">MNTPWWGEVHTLDAGQSLTLRLGELRLTAERLDSEWNFYWNHDSAIERGSEIERGRAGENAAGSVFNCRYPFRAVLPGIRFEPNLADRPLVVHPVMPLYIPPAETLTLWISSPLWCRVILCGTRAVSLNLDLPTVQLSETWFGPDTLNGEVGYASRTRARMNPGAEPEDCADHRARTPVVIHNGVSDIIKIERLNLPLQTCVLYEGPNGLITDTVVWERQIRGQKGSISLAAPETGRRISGPRKPESATVLSRAFDLLFD</sequence>
<dbReference type="EMBL" id="AUZY01010975">
    <property type="protein sequence ID" value="EQD36490.1"/>
    <property type="molecule type" value="Genomic_DNA"/>
</dbReference>
<proteinExistence type="predicted"/>